<gene>
    <name evidence="1" type="ORF">OIU80_15535</name>
</gene>
<evidence type="ECO:0000313" key="1">
    <source>
        <dbReference type="EMBL" id="MCV9933695.1"/>
    </source>
</evidence>
<evidence type="ECO:0000313" key="2">
    <source>
        <dbReference type="Proteomes" id="UP001151133"/>
    </source>
</evidence>
<keyword evidence="2" id="KW-1185">Reference proteome</keyword>
<accession>A0A9X2ZMV0</accession>
<dbReference type="EMBL" id="JAOZEV010000013">
    <property type="protein sequence ID" value="MCV9933695.1"/>
    <property type="molecule type" value="Genomic_DNA"/>
</dbReference>
<proteinExistence type="predicted"/>
<name>A0A9X2ZMV0_9FLAO</name>
<comment type="caution">
    <text evidence="1">The sequence shown here is derived from an EMBL/GenBank/DDBJ whole genome shotgun (WGS) entry which is preliminary data.</text>
</comment>
<reference evidence="1" key="1">
    <citation type="submission" date="2022-10" db="EMBL/GenBank/DDBJ databases">
        <title>Two novel species of Flavobacterium.</title>
        <authorList>
            <person name="Liu Q."/>
            <person name="Xin Y.-H."/>
        </authorList>
    </citation>
    <scope>NUCLEOTIDE SEQUENCE</scope>
    <source>
        <strain evidence="1">LS1R47</strain>
    </source>
</reference>
<dbReference type="Proteomes" id="UP001151133">
    <property type="component" value="Unassembled WGS sequence"/>
</dbReference>
<protein>
    <submittedName>
        <fullName evidence="1">Uncharacterized protein</fullName>
    </submittedName>
</protein>
<dbReference type="AlphaFoldDB" id="A0A9X2ZMV0"/>
<organism evidence="1 2">
    <name type="scientific">Flavobacterium frigoritolerans</name>
    <dbReference type="NCBI Taxonomy" id="2987686"/>
    <lineage>
        <taxon>Bacteria</taxon>
        <taxon>Pseudomonadati</taxon>
        <taxon>Bacteroidota</taxon>
        <taxon>Flavobacteriia</taxon>
        <taxon>Flavobacteriales</taxon>
        <taxon>Flavobacteriaceae</taxon>
        <taxon>Flavobacterium</taxon>
    </lineage>
</organism>
<sequence length="81" mass="10204">MEANENCKFDYWEFIEKYYPNYYSCDDILMNDILYRKIHNEEICEEDEEMIKDWDVKSELLKLDKMIFFKALEKYFEIHYS</sequence>
<dbReference type="RefSeq" id="WP_264287901.1">
    <property type="nucleotide sequence ID" value="NZ_JAOZEV010000013.1"/>
</dbReference>